<accession>A0AAW6TDS7</accession>
<dbReference type="SUPFAM" id="SSF48452">
    <property type="entry name" value="TPR-like"/>
    <property type="match status" value="1"/>
</dbReference>
<dbReference type="GO" id="GO:0003677">
    <property type="term" value="F:DNA binding"/>
    <property type="evidence" value="ECO:0007669"/>
    <property type="project" value="InterPro"/>
</dbReference>
<dbReference type="RefSeq" id="WP_281489006.1">
    <property type="nucleotide sequence ID" value="NZ_CP159582.1"/>
</dbReference>
<dbReference type="Gene3D" id="1.25.40.10">
    <property type="entry name" value="Tetratricopeptide repeat domain"/>
    <property type="match status" value="1"/>
</dbReference>
<dbReference type="InterPro" id="IPR036388">
    <property type="entry name" value="WH-like_DNA-bd_sf"/>
</dbReference>
<dbReference type="PROSITE" id="PS50043">
    <property type="entry name" value="HTH_LUXR_2"/>
    <property type="match status" value="1"/>
</dbReference>
<comment type="caution">
    <text evidence="2">The sequence shown here is derived from an EMBL/GenBank/DDBJ whole genome shotgun (WGS) entry which is preliminary data.</text>
</comment>
<dbReference type="PANTHER" id="PTHR47691:SF3">
    <property type="entry name" value="HTH-TYPE TRANSCRIPTIONAL REGULATOR RV0890C-RELATED"/>
    <property type="match status" value="1"/>
</dbReference>
<dbReference type="PANTHER" id="PTHR47691">
    <property type="entry name" value="REGULATOR-RELATED"/>
    <property type="match status" value="1"/>
</dbReference>
<protein>
    <submittedName>
        <fullName evidence="2">LuxR C-terminal-related transcriptional regulator</fullName>
    </submittedName>
</protein>
<dbReference type="Proteomes" id="UP001321506">
    <property type="component" value="Unassembled WGS sequence"/>
</dbReference>
<dbReference type="InterPro" id="IPR027417">
    <property type="entry name" value="P-loop_NTPase"/>
</dbReference>
<proteinExistence type="predicted"/>
<dbReference type="SUPFAM" id="SSF46894">
    <property type="entry name" value="C-terminal effector domain of the bipartite response regulators"/>
    <property type="match status" value="1"/>
</dbReference>
<name>A0AAW6TDS7_9MICO</name>
<organism evidence="2 3">
    <name type="scientific">Ruicaihuangia caeni</name>
    <dbReference type="NCBI Taxonomy" id="3042517"/>
    <lineage>
        <taxon>Bacteria</taxon>
        <taxon>Bacillati</taxon>
        <taxon>Actinomycetota</taxon>
        <taxon>Actinomycetes</taxon>
        <taxon>Micrococcales</taxon>
        <taxon>Microbacteriaceae</taxon>
        <taxon>Ruicaihuangia</taxon>
    </lineage>
</organism>
<dbReference type="GO" id="GO:0006355">
    <property type="term" value="P:regulation of DNA-templated transcription"/>
    <property type="evidence" value="ECO:0007669"/>
    <property type="project" value="InterPro"/>
</dbReference>
<reference evidence="2 3" key="1">
    <citation type="submission" date="2023-04" db="EMBL/GenBank/DDBJ databases">
        <title>Klugiella caeni sp. nov. isolated from the sludge of biochemical tank.</title>
        <authorList>
            <person name="Geng K."/>
        </authorList>
    </citation>
    <scope>NUCLEOTIDE SEQUENCE [LARGE SCALE GENOMIC DNA]</scope>
    <source>
        <strain evidence="2 3">YN-L-19</strain>
    </source>
</reference>
<evidence type="ECO:0000259" key="1">
    <source>
        <dbReference type="PROSITE" id="PS50043"/>
    </source>
</evidence>
<evidence type="ECO:0000313" key="2">
    <source>
        <dbReference type="EMBL" id="MDI2099227.1"/>
    </source>
</evidence>
<dbReference type="CDD" id="cd06170">
    <property type="entry name" value="LuxR_C_like"/>
    <property type="match status" value="1"/>
</dbReference>
<dbReference type="SUPFAM" id="SSF52540">
    <property type="entry name" value="P-loop containing nucleoside triphosphate hydrolases"/>
    <property type="match status" value="1"/>
</dbReference>
<dbReference type="AlphaFoldDB" id="A0AAW6TDS7"/>
<dbReference type="PROSITE" id="PS00622">
    <property type="entry name" value="HTH_LUXR_1"/>
    <property type="match status" value="1"/>
</dbReference>
<dbReference type="Pfam" id="PF00196">
    <property type="entry name" value="GerE"/>
    <property type="match status" value="1"/>
</dbReference>
<gene>
    <name evidence="2" type="ORF">QF206_09665</name>
</gene>
<dbReference type="InterPro" id="IPR016032">
    <property type="entry name" value="Sig_transdc_resp-reg_C-effctor"/>
</dbReference>
<dbReference type="InterPro" id="IPR000792">
    <property type="entry name" value="Tscrpt_reg_LuxR_C"/>
</dbReference>
<dbReference type="Gene3D" id="1.10.10.10">
    <property type="entry name" value="Winged helix-like DNA-binding domain superfamily/Winged helix DNA-binding domain"/>
    <property type="match status" value="1"/>
</dbReference>
<evidence type="ECO:0000313" key="3">
    <source>
        <dbReference type="Proteomes" id="UP001321506"/>
    </source>
</evidence>
<keyword evidence="3" id="KW-1185">Reference proteome</keyword>
<dbReference type="EMBL" id="JASATX010000003">
    <property type="protein sequence ID" value="MDI2099227.1"/>
    <property type="molecule type" value="Genomic_DNA"/>
</dbReference>
<dbReference type="SMART" id="SM00421">
    <property type="entry name" value="HTH_LUXR"/>
    <property type="match status" value="1"/>
</dbReference>
<dbReference type="PRINTS" id="PR00038">
    <property type="entry name" value="HTHLUXR"/>
</dbReference>
<sequence length="794" mass="85258">MDWPFRGRQQELERVLGHVRDGVRLVTVTGSAGVGKSALARAALQALGVEPQAVIVLAADSGADSTEPARLLPKAEASPSVIVLDVEPGSSAAASTVRRLLDREPNLSIIAASRTLIGLPAERPVALHPLAVPCALSATQSAEEWLDSNPAAAMFVDRATTVARAFEPDRATLSAVGELCARLKGLPLALHIAALQTSLLPVPAMLDELRFPLDFLDAGFVESDDPSTSLRASISSGLAVIAADELELLRAIAQFPAGCSLRTLRARGLPGLGSHGTNPMPLLSSLVGAGLLNARTNSSGTLTRFELPPFYREFFIEPRSPQPSRALVETLRESTIENCRELSALRGPAWDRTAELLEAEHANLISFIESDRDGGRVDDAAEIVDLLQRFWVHRNHHTEALSYIEEIEQRGALAHASAARLAIAAAIFKAQLTSYTNAHERFVQAIQAWRKTDHRDRLAEALVAFSPAAFEVDGWDAARAALTEAIEIYAELGDEWSLARAQAQLGALAADVPGQTEFARANLNAASSALQALGDVGFASLPLEHLGRMLLDDGEYEQARLVLERGLAEIRAVGDRFHESAYLNLLGLSQLSLGNAAKATHRFLDSLRIAVDLGLKARAVWCLEGLRDTMRALSAPETARLCSAYAVELREQLDLRGWVEACSPNRVPDSESELPRAISMAITGAAAWPPTPVLQKVPLVLSELAERGARAEPLHPGPRPDGLTAREIEILSLVAAGMTSRAIANRLVISIDTVGRHITNLYRKIGARGRAEATAYAIRHGLHAQPQQLTVSGD</sequence>
<feature type="domain" description="HTH luxR-type" evidence="1">
    <location>
        <begin position="716"/>
        <end position="781"/>
    </location>
</feature>
<dbReference type="InterPro" id="IPR011990">
    <property type="entry name" value="TPR-like_helical_dom_sf"/>
</dbReference>